<dbReference type="STRING" id="75913.A0A0K0FTR0"/>
<dbReference type="GO" id="GO:0005615">
    <property type="term" value="C:extracellular space"/>
    <property type="evidence" value="ECO:0007669"/>
    <property type="project" value="InterPro"/>
</dbReference>
<keyword evidence="4" id="KW-1185">Reference proteome</keyword>
<accession>A0A0K0FTR0</accession>
<dbReference type="PANTHER" id="PTHR11461:SF211">
    <property type="entry name" value="GH10112P-RELATED"/>
    <property type="match status" value="1"/>
</dbReference>
<feature type="domain" description="Serpin" evidence="3">
    <location>
        <begin position="15"/>
        <end position="369"/>
    </location>
</feature>
<reference evidence="5" key="2">
    <citation type="submission" date="2015-08" db="UniProtKB">
        <authorList>
            <consortium name="WormBaseParasite"/>
        </authorList>
    </citation>
    <scope>IDENTIFICATION</scope>
</reference>
<dbReference type="Gene3D" id="2.30.39.10">
    <property type="entry name" value="Alpha-1-antitrypsin, domain 1"/>
    <property type="match status" value="1"/>
</dbReference>
<protein>
    <submittedName>
        <fullName evidence="5">SERPIN domain-containing protein</fullName>
    </submittedName>
</protein>
<dbReference type="GO" id="GO:0004867">
    <property type="term" value="F:serine-type endopeptidase inhibitor activity"/>
    <property type="evidence" value="ECO:0007669"/>
    <property type="project" value="InterPro"/>
</dbReference>
<evidence type="ECO:0000256" key="1">
    <source>
        <dbReference type="ARBA" id="ARBA00009500"/>
    </source>
</evidence>
<evidence type="ECO:0000313" key="5">
    <source>
        <dbReference type="WBParaSite" id="SVE_1572200.1"/>
    </source>
</evidence>
<dbReference type="InterPro" id="IPR023796">
    <property type="entry name" value="Serpin_dom"/>
</dbReference>
<reference evidence="4" key="1">
    <citation type="submission" date="2014-07" db="EMBL/GenBank/DDBJ databases">
        <authorList>
            <person name="Martin A.A"/>
            <person name="De Silva N."/>
        </authorList>
    </citation>
    <scope>NUCLEOTIDE SEQUENCE</scope>
</reference>
<evidence type="ECO:0000313" key="4">
    <source>
        <dbReference type="Proteomes" id="UP000035680"/>
    </source>
</evidence>
<dbReference type="PANTHER" id="PTHR11461">
    <property type="entry name" value="SERINE PROTEASE INHIBITOR, SERPIN"/>
    <property type="match status" value="1"/>
</dbReference>
<evidence type="ECO:0000259" key="3">
    <source>
        <dbReference type="SMART" id="SM00093"/>
    </source>
</evidence>
<dbReference type="Gene3D" id="3.30.497.10">
    <property type="entry name" value="Antithrombin, subunit I, domain 2"/>
    <property type="match status" value="1"/>
</dbReference>
<dbReference type="AlphaFoldDB" id="A0A0K0FTR0"/>
<organism evidence="4 5">
    <name type="scientific">Strongyloides venezuelensis</name>
    <name type="common">Threadworm</name>
    <dbReference type="NCBI Taxonomy" id="75913"/>
    <lineage>
        <taxon>Eukaryota</taxon>
        <taxon>Metazoa</taxon>
        <taxon>Ecdysozoa</taxon>
        <taxon>Nematoda</taxon>
        <taxon>Chromadorea</taxon>
        <taxon>Rhabditida</taxon>
        <taxon>Tylenchina</taxon>
        <taxon>Panagrolaimomorpha</taxon>
        <taxon>Strongyloidoidea</taxon>
        <taxon>Strongyloididae</taxon>
        <taxon>Strongyloides</taxon>
    </lineage>
</organism>
<dbReference type="InterPro" id="IPR042178">
    <property type="entry name" value="Serpin_sf_1"/>
</dbReference>
<dbReference type="CDD" id="cd00172">
    <property type="entry name" value="serpin"/>
    <property type="match status" value="1"/>
</dbReference>
<comment type="similarity">
    <text evidence="1 2">Belongs to the serpin family.</text>
</comment>
<name>A0A0K0FTR0_STRVS</name>
<sequence length="375" mass="42791">MNTSSIIIDQISFSLNFLKEINKQSGDSFICSPISLILPLVTILYGSEGNTRSEIKNVLSTDLSISQIYNYYSVINEKFKYEDSFITLKSFNKGYITSEYEIDTKYKDFIDTFFNGSIEKVPFSNISHSVEKINEMVSNSTNGNILKIIEANEISYGMKFILISALYFKSDWHVKFVDTDTKITQFYVSQNESKEVLLMSLENKFNYFENDLFQMISLPYLGKNMKMIIVLPKTRYTHDNFIEFILSTNNFTTALNSMKKEFVKVMIPRFEIQSTIDGTSVLKNLGVVDAFDESKANFNGISSNASLYINEVKQKAKIEVTESGTEAAAITSVRLSLYSGGDVNNGEVITFRADHAFSYYITDDRFNIYFSGIYK</sequence>
<proteinExistence type="inferred from homology"/>
<evidence type="ECO:0000256" key="2">
    <source>
        <dbReference type="RuleBase" id="RU000411"/>
    </source>
</evidence>
<dbReference type="Proteomes" id="UP000035680">
    <property type="component" value="Unassembled WGS sequence"/>
</dbReference>
<dbReference type="InterPro" id="IPR042185">
    <property type="entry name" value="Serpin_sf_2"/>
</dbReference>
<dbReference type="SMART" id="SM00093">
    <property type="entry name" value="SERPIN"/>
    <property type="match status" value="1"/>
</dbReference>
<dbReference type="InterPro" id="IPR000215">
    <property type="entry name" value="Serpin_fam"/>
</dbReference>
<dbReference type="WBParaSite" id="SVE_1572200.1">
    <property type="protein sequence ID" value="SVE_1572200.1"/>
    <property type="gene ID" value="SVE_1572200"/>
</dbReference>
<dbReference type="InterPro" id="IPR036186">
    <property type="entry name" value="Serpin_sf"/>
</dbReference>
<dbReference type="SUPFAM" id="SSF56574">
    <property type="entry name" value="Serpins"/>
    <property type="match status" value="1"/>
</dbReference>
<dbReference type="Pfam" id="PF00079">
    <property type="entry name" value="Serpin"/>
    <property type="match status" value="1"/>
</dbReference>